<sequence length="369" mass="42761">MSTSCRVCGAADSEPHFGGITCRACAAFFRRYFHSKKSGVSCTCRTRFRNSHPCRECRIQKCLDAGMNPEKVQHKREKHLQKAPKQQNNMEVIEVTASSSSSGSQSPSSHSLTPIPFQITSRDKSNISRVVSRWADVQGKRSMLYGKRLDEVTYYETCLATKNDVEIMLSVIEMIFPQLIELSTWDKNSLLRNFYPKWALLVAAIDFERNRAVYEGYCTSIVDYYGMVIKFYSQSMYENCQMEPNEILRIFEPYLRYYAFDLALPICGKDFNAVEYMAVAVMAFFDGAHTNISSECAELCHNVKNIVLRELRGYYADRNVEEMRFIETIDVLQLMQKGESKFQEELLVCEMNNVHIHDDYRLMIREHNY</sequence>
<dbReference type="Gene3D" id="3.30.50.10">
    <property type="entry name" value="Erythroid Transcription Factor GATA-1, subunit A"/>
    <property type="match status" value="1"/>
</dbReference>
<evidence type="ECO:0000313" key="13">
    <source>
        <dbReference type="Proteomes" id="UP000483820"/>
    </source>
</evidence>
<dbReference type="Pfam" id="PF00104">
    <property type="entry name" value="Hormone_recep"/>
    <property type="match status" value="1"/>
</dbReference>
<reference evidence="12 13" key="1">
    <citation type="submission" date="2019-12" db="EMBL/GenBank/DDBJ databases">
        <title>Chromosome-level assembly of the Caenorhabditis remanei genome.</title>
        <authorList>
            <person name="Teterina A.A."/>
            <person name="Willis J.H."/>
            <person name="Phillips P.C."/>
        </authorList>
    </citation>
    <scope>NUCLEOTIDE SEQUENCE [LARGE SCALE GENOMIC DNA]</scope>
    <source>
        <strain evidence="12 13">PX506</strain>
        <tissue evidence="12">Whole organism</tissue>
    </source>
</reference>
<organism evidence="12 13">
    <name type="scientific">Caenorhabditis remanei</name>
    <name type="common">Caenorhabditis vulgaris</name>
    <dbReference type="NCBI Taxonomy" id="31234"/>
    <lineage>
        <taxon>Eukaryota</taxon>
        <taxon>Metazoa</taxon>
        <taxon>Ecdysozoa</taxon>
        <taxon>Nematoda</taxon>
        <taxon>Chromadorea</taxon>
        <taxon>Rhabditida</taxon>
        <taxon>Rhabditina</taxon>
        <taxon>Rhabditomorpha</taxon>
        <taxon>Rhabditoidea</taxon>
        <taxon>Rhabditidae</taxon>
        <taxon>Peloderinae</taxon>
        <taxon>Caenorhabditis</taxon>
    </lineage>
</organism>
<dbReference type="GeneID" id="9818130"/>
<dbReference type="EMBL" id="WUAV01000005">
    <property type="protein sequence ID" value="KAF1753231.1"/>
    <property type="molecule type" value="Genomic_DNA"/>
</dbReference>
<keyword evidence="4 9" id="KW-0805">Transcription regulation</keyword>
<dbReference type="SMART" id="SM00399">
    <property type="entry name" value="ZnF_C4"/>
    <property type="match status" value="1"/>
</dbReference>
<evidence type="ECO:0000256" key="5">
    <source>
        <dbReference type="ARBA" id="ARBA00023125"/>
    </source>
</evidence>
<dbReference type="GO" id="GO:0008270">
    <property type="term" value="F:zinc ion binding"/>
    <property type="evidence" value="ECO:0007669"/>
    <property type="project" value="UniProtKB-KW"/>
</dbReference>
<keyword evidence="1 9" id="KW-0479">Metal-binding</keyword>
<dbReference type="InterPro" id="IPR042936">
    <property type="entry name" value="Nhr-150"/>
</dbReference>
<evidence type="ECO:0000256" key="8">
    <source>
        <dbReference type="ARBA" id="ARBA00023242"/>
    </source>
</evidence>
<keyword evidence="3 9" id="KW-0862">Zinc</keyword>
<evidence type="ECO:0000256" key="6">
    <source>
        <dbReference type="ARBA" id="ARBA00023163"/>
    </source>
</evidence>
<dbReference type="PROSITE" id="PS00031">
    <property type="entry name" value="NUCLEAR_REC_DBD_1"/>
    <property type="match status" value="1"/>
</dbReference>
<comment type="caution">
    <text evidence="12">The sequence shown here is derived from an EMBL/GenBank/DDBJ whole genome shotgun (WGS) entry which is preliminary data.</text>
</comment>
<dbReference type="PRINTS" id="PR00047">
    <property type="entry name" value="STROIDFINGER"/>
</dbReference>
<gene>
    <name evidence="12" type="ORF">GCK72_019787</name>
</gene>
<dbReference type="CTD" id="9818130"/>
<feature type="compositionally biased region" description="Low complexity" evidence="10">
    <location>
        <begin position="98"/>
        <end position="111"/>
    </location>
</feature>
<dbReference type="AlphaFoldDB" id="A0A6A5GF77"/>
<dbReference type="SUPFAM" id="SSF48508">
    <property type="entry name" value="Nuclear receptor ligand-binding domain"/>
    <property type="match status" value="1"/>
</dbReference>
<dbReference type="InterPro" id="IPR013088">
    <property type="entry name" value="Znf_NHR/GATA"/>
</dbReference>
<evidence type="ECO:0000256" key="10">
    <source>
        <dbReference type="SAM" id="MobiDB-lite"/>
    </source>
</evidence>
<comment type="subcellular location">
    <subcellularLocation>
        <location evidence="9">Nucleus</location>
    </subcellularLocation>
</comment>
<dbReference type="GO" id="GO:0043565">
    <property type="term" value="F:sequence-specific DNA binding"/>
    <property type="evidence" value="ECO:0007669"/>
    <property type="project" value="InterPro"/>
</dbReference>
<evidence type="ECO:0000256" key="4">
    <source>
        <dbReference type="ARBA" id="ARBA00023015"/>
    </source>
</evidence>
<dbReference type="InterPro" id="IPR001628">
    <property type="entry name" value="Znf_hrmn_rcpt"/>
</dbReference>
<feature type="domain" description="Nuclear receptor" evidence="11">
    <location>
        <begin position="2"/>
        <end position="74"/>
    </location>
</feature>
<dbReference type="InterPro" id="IPR000536">
    <property type="entry name" value="Nucl_hrmn_rcpt_lig-bd"/>
</dbReference>
<evidence type="ECO:0000259" key="11">
    <source>
        <dbReference type="PROSITE" id="PS51030"/>
    </source>
</evidence>
<comment type="similarity">
    <text evidence="9">Belongs to the nuclear hormone receptor family.</text>
</comment>
<dbReference type="SUPFAM" id="SSF57716">
    <property type="entry name" value="Glucocorticoid receptor-like (DNA-binding domain)"/>
    <property type="match status" value="1"/>
</dbReference>
<name>A0A6A5GF77_CAERE</name>
<keyword evidence="2 9" id="KW-0863">Zinc-finger</keyword>
<keyword evidence="8 9" id="KW-0539">Nucleus</keyword>
<dbReference type="RefSeq" id="XP_003115903.2">
    <property type="nucleotide sequence ID" value="XM_003115855.2"/>
</dbReference>
<evidence type="ECO:0000256" key="1">
    <source>
        <dbReference type="ARBA" id="ARBA00022723"/>
    </source>
</evidence>
<keyword evidence="6 9" id="KW-0804">Transcription</keyword>
<dbReference type="InterPro" id="IPR035500">
    <property type="entry name" value="NHR-like_dom_sf"/>
</dbReference>
<dbReference type="Gene3D" id="1.10.565.10">
    <property type="entry name" value="Retinoid X Receptor"/>
    <property type="match status" value="1"/>
</dbReference>
<evidence type="ECO:0000256" key="9">
    <source>
        <dbReference type="RuleBase" id="RU004334"/>
    </source>
</evidence>
<proteinExistence type="inferred from homology"/>
<dbReference type="PANTHER" id="PTHR46800:SF6">
    <property type="entry name" value="NUCLEAR HORMONE RECEPTOR FAMILY-RELATED"/>
    <property type="match status" value="1"/>
</dbReference>
<evidence type="ECO:0000256" key="2">
    <source>
        <dbReference type="ARBA" id="ARBA00022771"/>
    </source>
</evidence>
<dbReference type="Pfam" id="PF00105">
    <property type="entry name" value="zf-C4"/>
    <property type="match status" value="1"/>
</dbReference>
<protein>
    <recommendedName>
        <fullName evidence="11">Nuclear receptor domain-containing protein</fullName>
    </recommendedName>
</protein>
<dbReference type="GO" id="GO:0005634">
    <property type="term" value="C:nucleus"/>
    <property type="evidence" value="ECO:0007669"/>
    <property type="project" value="UniProtKB-SubCell"/>
</dbReference>
<evidence type="ECO:0000313" key="12">
    <source>
        <dbReference type="EMBL" id="KAF1753231.1"/>
    </source>
</evidence>
<dbReference type="KEGG" id="crq:GCK72_019787"/>
<keyword evidence="7 9" id="KW-0675">Receptor</keyword>
<dbReference type="PROSITE" id="PS51030">
    <property type="entry name" value="NUCLEAR_REC_DBD_2"/>
    <property type="match status" value="1"/>
</dbReference>
<accession>A0A6A5GF77</accession>
<keyword evidence="5 9" id="KW-0238">DNA-binding</keyword>
<dbReference type="PANTHER" id="PTHR46800">
    <property type="entry name" value="NUCLEAR HORMONE RECEPTOR FAMILY-RELATED-RELATED"/>
    <property type="match status" value="1"/>
</dbReference>
<dbReference type="Proteomes" id="UP000483820">
    <property type="component" value="Chromosome V"/>
</dbReference>
<feature type="region of interest" description="Disordered" evidence="10">
    <location>
        <begin position="95"/>
        <end position="116"/>
    </location>
</feature>
<evidence type="ECO:0000256" key="7">
    <source>
        <dbReference type="ARBA" id="ARBA00023170"/>
    </source>
</evidence>
<dbReference type="GO" id="GO:0003700">
    <property type="term" value="F:DNA-binding transcription factor activity"/>
    <property type="evidence" value="ECO:0007669"/>
    <property type="project" value="InterPro"/>
</dbReference>
<dbReference type="SMART" id="SM00430">
    <property type="entry name" value="HOLI"/>
    <property type="match status" value="1"/>
</dbReference>
<evidence type="ECO:0000256" key="3">
    <source>
        <dbReference type="ARBA" id="ARBA00022833"/>
    </source>
</evidence>